<dbReference type="EMBL" id="LR798301">
    <property type="protein sequence ID" value="CAB5222348.1"/>
    <property type="molecule type" value="Genomic_DNA"/>
</dbReference>
<proteinExistence type="predicted"/>
<accession>A0A6J7WZQ5</accession>
<reference evidence="2" key="1">
    <citation type="submission" date="2020-05" db="EMBL/GenBank/DDBJ databases">
        <authorList>
            <person name="Chiriac C."/>
            <person name="Salcher M."/>
            <person name="Ghai R."/>
            <person name="Kavagutti S V."/>
        </authorList>
    </citation>
    <scope>NUCLEOTIDE SEQUENCE</scope>
</reference>
<organism evidence="2">
    <name type="scientific">uncultured Caudovirales phage</name>
    <dbReference type="NCBI Taxonomy" id="2100421"/>
    <lineage>
        <taxon>Viruses</taxon>
        <taxon>Duplodnaviria</taxon>
        <taxon>Heunggongvirae</taxon>
        <taxon>Uroviricota</taxon>
        <taxon>Caudoviricetes</taxon>
        <taxon>Peduoviridae</taxon>
        <taxon>Maltschvirus</taxon>
        <taxon>Maltschvirus maltsch</taxon>
    </lineage>
</organism>
<feature type="compositionally biased region" description="Basic and acidic residues" evidence="1">
    <location>
        <begin position="34"/>
        <end position="44"/>
    </location>
</feature>
<gene>
    <name evidence="2" type="ORF">UFOVP361_148</name>
</gene>
<protein>
    <submittedName>
        <fullName evidence="2">Uncharacterized protein</fullName>
    </submittedName>
</protein>
<sequence length="145" mass="15495">MAKMYQAPVKEAGTPATTEPTLAVSRGSAAPREGMAEGDKDERQGSYNQPLTGIGFDREESSTPHWANDPVRRNNIMLSLAAAGRCMHADCQRLRGVALAAAGMGEQDLSSSVAGTAIPKDMIEGLRKMDNSGVYANLLARQHEH</sequence>
<evidence type="ECO:0000256" key="1">
    <source>
        <dbReference type="SAM" id="MobiDB-lite"/>
    </source>
</evidence>
<name>A0A6J7WZQ5_9CAUD</name>
<evidence type="ECO:0000313" key="2">
    <source>
        <dbReference type="EMBL" id="CAB5222348.1"/>
    </source>
</evidence>
<feature type="region of interest" description="Disordered" evidence="1">
    <location>
        <begin position="1"/>
        <end position="70"/>
    </location>
</feature>